<evidence type="ECO:0000256" key="14">
    <source>
        <dbReference type="PROSITE-ProRule" id="PRU00560"/>
    </source>
</evidence>
<dbReference type="GO" id="GO:0043138">
    <property type="term" value="F:3'-5' DNA helicase activity"/>
    <property type="evidence" value="ECO:0007669"/>
    <property type="project" value="UniProtKB-EC"/>
</dbReference>
<dbReference type="Gene3D" id="1.10.3170.10">
    <property type="entry name" value="Recbcd, chain B, domain 2"/>
    <property type="match status" value="1"/>
</dbReference>
<evidence type="ECO:0000256" key="4">
    <source>
        <dbReference type="ARBA" id="ARBA00022801"/>
    </source>
</evidence>
<keyword evidence="18" id="KW-1185">Reference proteome</keyword>
<name>A0AAU7EK22_9FLAO</name>
<evidence type="ECO:0000256" key="12">
    <source>
        <dbReference type="ARBA" id="ARBA00034808"/>
    </source>
</evidence>
<evidence type="ECO:0000256" key="9">
    <source>
        <dbReference type="ARBA" id="ARBA00023204"/>
    </source>
</evidence>
<keyword evidence="5 14" id="KW-0347">Helicase</keyword>
<dbReference type="InterPro" id="IPR000212">
    <property type="entry name" value="DNA_helicase_UvrD/REP"/>
</dbReference>
<dbReference type="KEGG" id="mlil:QLS71_007605"/>
<accession>A0AAU7EK22</accession>
<dbReference type="RefSeq" id="WP_308993970.1">
    <property type="nucleotide sequence ID" value="NZ_CP155618.1"/>
</dbReference>
<keyword evidence="7 14" id="KW-0067">ATP-binding</keyword>
<evidence type="ECO:0000256" key="1">
    <source>
        <dbReference type="ARBA" id="ARBA00022722"/>
    </source>
</evidence>
<keyword evidence="10" id="KW-0413">Isomerase</keyword>
<evidence type="ECO:0000256" key="2">
    <source>
        <dbReference type="ARBA" id="ARBA00022741"/>
    </source>
</evidence>
<dbReference type="PROSITE" id="PS51217">
    <property type="entry name" value="UVRD_HELICASE_CTER"/>
    <property type="match status" value="1"/>
</dbReference>
<keyword evidence="4 14" id="KW-0378">Hydrolase</keyword>
<keyword evidence="3" id="KW-0227">DNA damage</keyword>
<protein>
    <recommendedName>
        <fullName evidence="12">DNA 3'-5' helicase</fullName>
        <ecNumber evidence="12">5.6.2.4</ecNumber>
    </recommendedName>
</protein>
<dbReference type="InterPro" id="IPR014017">
    <property type="entry name" value="DNA_helicase_UvrD-like_C"/>
</dbReference>
<evidence type="ECO:0000256" key="6">
    <source>
        <dbReference type="ARBA" id="ARBA00022839"/>
    </source>
</evidence>
<sequence>MQNLKSMPQNHPFTIYNASAGSGKTFTLVKEYLKILFKSNNPDQYKRILAITFTNKAVAEMKERIIEELKTFSSSEILEKPDGMFEVVCDELDMLPKEIHLKSKKLLDTILHNYAAFDISTIDGFTHRLIRTFAFDLKLPLNFEVELDQEALLNEAVDSLISKAGTDKLLTNVLVDFAIEKADGDKSWDVSFDFNKIAKLLVNENDIPFIATLKDKTLTDFVALKTQLKTEIKTTETAIVEAAQSVLTLIEESGLEFKDFTRSTLPNHFKKASELSLERLYDNKLEENIEAGTGIYTKSLNPSLASTIDAILPQIETYYKAIKQAVFHLKFLNAFYRNITPLSVLNAINNELKTLKADQNKMLISEFNTIISKEISNQPTPFIYERMGEKFKHYFIDEFQDTSRMQWQNLIPLLDNSLATDKGTTMLVGDAKQAIYRWRGGKAEQFIGLFHDDNPFHIEKELKNLPTNFRSFKEVVTFNNAFFNYLASQVFSNEAYKNLYENAHQNISKINDGYVELSFLDIEKEDDRDKIFTERVLKTIQDCQKNNFKLEDICVLVRKKKEGVAIANYLSQHHIPIVSSETLLINNAPEVAFINNLMGLLNQPKNNELKIAVLDFLATQFTIENKHDFFSYHLALTPSQLFKSFEAYNVFISNQDLLQLPLYDLAETIVRSFGLVKISNAYIQFYLDVVLDFSQKKGSDISGFLDYFYKKKESLSIVSPKGQNAVQIMTIHKSKGLEFPVVIFPYADLDIYRELEPKEWFPINKEVYNGFSHTLLNFNKDFEHFSEVGLEIFNNHKSEQELDNINLLYVALTRAVEQLYVISTKDISAKGEVNNKKYSGLFINYLEYLGVWNDSQATYTFGNAEKTSELKVSSKNTTFQTEFISTSKESHNIKVVTKSGMLWDTTQEEAIEKGNLIHNIMSKIKTKDDIDFVINDYTNTSIINIEQAQKLKTLVVQIVTHPKLETYFNSNNIIYNERDIITKDGVILRPDRVVLNIENEAVIIDYKTGIEDKKHMQQLQSYQDVLQEMRIVVKKRILVYLNNNNISVKEV</sequence>
<dbReference type="Gene3D" id="3.90.320.10">
    <property type="match status" value="1"/>
</dbReference>
<dbReference type="InterPro" id="IPR014016">
    <property type="entry name" value="UvrD-like_ATP-bd"/>
</dbReference>
<keyword evidence="6" id="KW-0269">Exonuclease</keyword>
<evidence type="ECO:0000256" key="13">
    <source>
        <dbReference type="ARBA" id="ARBA00048988"/>
    </source>
</evidence>
<dbReference type="PANTHER" id="PTHR11070">
    <property type="entry name" value="UVRD / RECB / PCRA DNA HELICASE FAMILY MEMBER"/>
    <property type="match status" value="1"/>
</dbReference>
<dbReference type="PANTHER" id="PTHR11070:SF67">
    <property type="entry name" value="DNA 3'-5' HELICASE"/>
    <property type="match status" value="1"/>
</dbReference>
<organism evidence="17 18">
    <name type="scientific">Mariniflexile litorale</name>
    <dbReference type="NCBI Taxonomy" id="3045158"/>
    <lineage>
        <taxon>Bacteria</taxon>
        <taxon>Pseudomonadati</taxon>
        <taxon>Bacteroidota</taxon>
        <taxon>Flavobacteriia</taxon>
        <taxon>Flavobacteriales</taxon>
        <taxon>Flavobacteriaceae</taxon>
        <taxon>Mariniflexile</taxon>
    </lineage>
</organism>
<evidence type="ECO:0000259" key="16">
    <source>
        <dbReference type="PROSITE" id="PS51217"/>
    </source>
</evidence>
<keyword evidence="8" id="KW-0238">DNA-binding</keyword>
<dbReference type="InterPro" id="IPR027417">
    <property type="entry name" value="P-loop_NTPase"/>
</dbReference>
<evidence type="ECO:0000256" key="5">
    <source>
        <dbReference type="ARBA" id="ARBA00022806"/>
    </source>
</evidence>
<dbReference type="PROSITE" id="PS51198">
    <property type="entry name" value="UVRD_HELICASE_ATP_BIND"/>
    <property type="match status" value="1"/>
</dbReference>
<dbReference type="Proteomes" id="UP001224325">
    <property type="component" value="Chromosome"/>
</dbReference>
<dbReference type="EMBL" id="CP155618">
    <property type="protein sequence ID" value="XBL15871.1"/>
    <property type="molecule type" value="Genomic_DNA"/>
</dbReference>
<evidence type="ECO:0000256" key="3">
    <source>
        <dbReference type="ARBA" id="ARBA00022763"/>
    </source>
</evidence>
<gene>
    <name evidence="17" type="ORF">QLS71_007605</name>
</gene>
<evidence type="ECO:0000256" key="7">
    <source>
        <dbReference type="ARBA" id="ARBA00022840"/>
    </source>
</evidence>
<dbReference type="InterPro" id="IPR011604">
    <property type="entry name" value="PDDEXK-like_dom_sf"/>
</dbReference>
<keyword evidence="9" id="KW-0234">DNA repair</keyword>
<dbReference type="GO" id="GO:0004527">
    <property type="term" value="F:exonuclease activity"/>
    <property type="evidence" value="ECO:0007669"/>
    <property type="project" value="UniProtKB-KW"/>
</dbReference>
<evidence type="ECO:0000313" key="18">
    <source>
        <dbReference type="Proteomes" id="UP001224325"/>
    </source>
</evidence>
<dbReference type="GO" id="GO:0005524">
    <property type="term" value="F:ATP binding"/>
    <property type="evidence" value="ECO:0007669"/>
    <property type="project" value="UniProtKB-UniRule"/>
</dbReference>
<dbReference type="GO" id="GO:0005829">
    <property type="term" value="C:cytosol"/>
    <property type="evidence" value="ECO:0007669"/>
    <property type="project" value="TreeGrafter"/>
</dbReference>
<evidence type="ECO:0000256" key="10">
    <source>
        <dbReference type="ARBA" id="ARBA00023235"/>
    </source>
</evidence>
<dbReference type="AlphaFoldDB" id="A0AAU7EK22"/>
<evidence type="ECO:0000313" key="17">
    <source>
        <dbReference type="EMBL" id="XBL15871.1"/>
    </source>
</evidence>
<dbReference type="EC" id="5.6.2.4" evidence="12"/>
<feature type="binding site" evidence="14">
    <location>
        <begin position="18"/>
        <end position="25"/>
    </location>
    <ligand>
        <name>ATP</name>
        <dbReference type="ChEBI" id="CHEBI:30616"/>
    </ligand>
</feature>
<evidence type="ECO:0000256" key="8">
    <source>
        <dbReference type="ARBA" id="ARBA00023125"/>
    </source>
</evidence>
<evidence type="ECO:0000256" key="11">
    <source>
        <dbReference type="ARBA" id="ARBA00034617"/>
    </source>
</evidence>
<keyword evidence="1" id="KW-0540">Nuclease</keyword>
<evidence type="ECO:0000259" key="15">
    <source>
        <dbReference type="PROSITE" id="PS51198"/>
    </source>
</evidence>
<proteinExistence type="predicted"/>
<dbReference type="GO" id="GO:0003677">
    <property type="term" value="F:DNA binding"/>
    <property type="evidence" value="ECO:0007669"/>
    <property type="project" value="UniProtKB-KW"/>
</dbReference>
<dbReference type="Gene3D" id="3.40.50.300">
    <property type="entry name" value="P-loop containing nucleotide triphosphate hydrolases"/>
    <property type="match status" value="3"/>
</dbReference>
<comment type="catalytic activity">
    <reaction evidence="11">
        <text>Couples ATP hydrolysis with the unwinding of duplex DNA by translocating in the 3'-5' direction.</text>
        <dbReference type="EC" id="5.6.2.4"/>
    </reaction>
</comment>
<dbReference type="SUPFAM" id="SSF52540">
    <property type="entry name" value="P-loop containing nucleoside triphosphate hydrolases"/>
    <property type="match status" value="1"/>
</dbReference>
<dbReference type="GO" id="GO:0000725">
    <property type="term" value="P:recombinational repair"/>
    <property type="evidence" value="ECO:0007669"/>
    <property type="project" value="TreeGrafter"/>
</dbReference>
<dbReference type="Pfam" id="PF13361">
    <property type="entry name" value="UvrD_C"/>
    <property type="match status" value="2"/>
</dbReference>
<dbReference type="Pfam" id="PF00580">
    <property type="entry name" value="UvrD-helicase"/>
    <property type="match status" value="1"/>
</dbReference>
<keyword evidence="2 14" id="KW-0547">Nucleotide-binding</keyword>
<feature type="domain" description="UvrD-like helicase ATP-binding" evidence="15">
    <location>
        <begin position="1"/>
        <end position="472"/>
    </location>
</feature>
<reference evidence="17" key="1">
    <citation type="submission" date="2024-04" db="EMBL/GenBank/DDBJ databases">
        <title>Mariniflexile litorale, isolated from the shallow sediments of the Sea of Japan.</title>
        <authorList>
            <person name="Romanenko L."/>
            <person name="Isaeva M."/>
        </authorList>
    </citation>
    <scope>NUCLEOTIDE SEQUENCE [LARGE SCALE GENOMIC DNA]</scope>
    <source>
        <strain evidence="17">KMM 9835</strain>
    </source>
</reference>
<comment type="catalytic activity">
    <reaction evidence="13">
        <text>ATP + H2O = ADP + phosphate + H(+)</text>
        <dbReference type="Rhea" id="RHEA:13065"/>
        <dbReference type="ChEBI" id="CHEBI:15377"/>
        <dbReference type="ChEBI" id="CHEBI:15378"/>
        <dbReference type="ChEBI" id="CHEBI:30616"/>
        <dbReference type="ChEBI" id="CHEBI:43474"/>
        <dbReference type="ChEBI" id="CHEBI:456216"/>
        <dbReference type="EC" id="5.6.2.4"/>
    </reaction>
</comment>
<feature type="domain" description="UvrD-like helicase C-terminal" evidence="16">
    <location>
        <begin position="473"/>
        <end position="736"/>
    </location>
</feature>